<organism evidence="2 3">
    <name type="scientific">Photobacterium ganghwense</name>
    <dbReference type="NCBI Taxonomy" id="320778"/>
    <lineage>
        <taxon>Bacteria</taxon>
        <taxon>Pseudomonadati</taxon>
        <taxon>Pseudomonadota</taxon>
        <taxon>Gammaproteobacteria</taxon>
        <taxon>Vibrionales</taxon>
        <taxon>Vibrionaceae</taxon>
        <taxon>Photobacterium</taxon>
    </lineage>
</organism>
<dbReference type="GO" id="GO:0006508">
    <property type="term" value="P:proteolysis"/>
    <property type="evidence" value="ECO:0007669"/>
    <property type="project" value="UniProtKB-KW"/>
</dbReference>
<accession>A0A0J1H1P0</accession>
<dbReference type="GO" id="GO:0008233">
    <property type="term" value="F:peptidase activity"/>
    <property type="evidence" value="ECO:0007669"/>
    <property type="project" value="UniProtKB-KW"/>
</dbReference>
<keyword evidence="2" id="KW-0645">Protease</keyword>
<protein>
    <submittedName>
        <fullName evidence="2">ATP-dependent Lon protease</fullName>
    </submittedName>
</protein>
<dbReference type="Proteomes" id="UP000035909">
    <property type="component" value="Unassembled WGS sequence"/>
</dbReference>
<dbReference type="AlphaFoldDB" id="A0A0J1H1P0"/>
<keyword evidence="2" id="KW-0378">Hydrolase</keyword>
<sequence>MIVSPVQVGAPTVAPSVNPPTEQVARDNRVREKIVPPASMAAAGQEKPVTSEEKQMKKPSWDPSEHPDYSDLPGSEQHYGYRDELEQLVKVLSADRYMADSKDLGYAMHIKLPRELLEALALISQAERTKGVVAHKYAQATLPNPPTEYLVKI</sequence>
<proteinExistence type="predicted"/>
<name>A0A0J1H1P0_9GAMM</name>
<comment type="caution">
    <text evidence="2">The sequence shown here is derived from an EMBL/GenBank/DDBJ whole genome shotgun (WGS) entry which is preliminary data.</text>
</comment>
<dbReference type="OrthoDB" id="5893073at2"/>
<reference evidence="2 3" key="1">
    <citation type="submission" date="2015-05" db="EMBL/GenBank/DDBJ databases">
        <title>Photobacterium galathea sp. nov.</title>
        <authorList>
            <person name="Machado H."/>
            <person name="Gram L."/>
        </authorList>
    </citation>
    <scope>NUCLEOTIDE SEQUENCE [LARGE SCALE GENOMIC DNA]</scope>
    <source>
        <strain evidence="2 3">DSM 22954</strain>
    </source>
</reference>
<dbReference type="PATRIC" id="fig|320778.3.peg.4543"/>
<feature type="region of interest" description="Disordered" evidence="1">
    <location>
        <begin position="1"/>
        <end position="78"/>
    </location>
</feature>
<dbReference type="EMBL" id="LDOU01000024">
    <property type="protein sequence ID" value="KLV05726.1"/>
    <property type="molecule type" value="Genomic_DNA"/>
</dbReference>
<evidence type="ECO:0000313" key="2">
    <source>
        <dbReference type="EMBL" id="KLV05726.1"/>
    </source>
</evidence>
<keyword evidence="3" id="KW-1185">Reference proteome</keyword>
<evidence type="ECO:0000313" key="3">
    <source>
        <dbReference type="Proteomes" id="UP000035909"/>
    </source>
</evidence>
<gene>
    <name evidence="2" type="ORF">ABT57_21140</name>
</gene>
<evidence type="ECO:0000256" key="1">
    <source>
        <dbReference type="SAM" id="MobiDB-lite"/>
    </source>
</evidence>
<feature type="compositionally biased region" description="Basic and acidic residues" evidence="1">
    <location>
        <begin position="49"/>
        <end position="69"/>
    </location>
</feature>
<dbReference type="RefSeq" id="WP_047887246.1">
    <property type="nucleotide sequence ID" value="NZ_LDOU01000024.1"/>
</dbReference>
<dbReference type="STRING" id="320778.ABT57_21140"/>
<feature type="compositionally biased region" description="Basic and acidic residues" evidence="1">
    <location>
        <begin position="24"/>
        <end position="34"/>
    </location>
</feature>